<dbReference type="Proteomes" id="UP000494115">
    <property type="component" value="Unassembled WGS sequence"/>
</dbReference>
<accession>A0A6S7BQ35</accession>
<sequence>MASPVRRSRCASLPGLLSATASRPARPRLTAIARDHLNARWKHGSRRPFENSTSCPVGMPMFLFAVFRSGQHWRWRLSGIARRLKPLSSCLSRSPTTDGQYRGIDSCWEWLITRPCAGGGDIARGRHSDSGTRRCEPKLLGQCRRTHSAKLALPPFPCRRSTKRRASPRACAALSAI</sequence>
<gene>
    <name evidence="1" type="ORF">LMG28138_06047</name>
</gene>
<organism evidence="1 2">
    <name type="scientific">Pararobbsia alpina</name>
    <dbReference type="NCBI Taxonomy" id="621374"/>
    <lineage>
        <taxon>Bacteria</taxon>
        <taxon>Pseudomonadati</taxon>
        <taxon>Pseudomonadota</taxon>
        <taxon>Betaproteobacteria</taxon>
        <taxon>Burkholderiales</taxon>
        <taxon>Burkholderiaceae</taxon>
        <taxon>Pararobbsia</taxon>
    </lineage>
</organism>
<reference evidence="1 2" key="1">
    <citation type="submission" date="2020-04" db="EMBL/GenBank/DDBJ databases">
        <authorList>
            <person name="De Canck E."/>
        </authorList>
    </citation>
    <scope>NUCLEOTIDE SEQUENCE [LARGE SCALE GENOMIC DNA]</scope>
    <source>
        <strain evidence="1 2">LMG 28138</strain>
    </source>
</reference>
<proteinExistence type="predicted"/>
<dbReference type="EMBL" id="CADIKM010000134">
    <property type="protein sequence ID" value="CAB3808460.1"/>
    <property type="molecule type" value="Genomic_DNA"/>
</dbReference>
<keyword evidence="2" id="KW-1185">Reference proteome</keyword>
<name>A0A6S7BQ35_9BURK</name>
<protein>
    <submittedName>
        <fullName evidence="1">Uncharacterized protein</fullName>
    </submittedName>
</protein>
<evidence type="ECO:0000313" key="1">
    <source>
        <dbReference type="EMBL" id="CAB3808460.1"/>
    </source>
</evidence>
<dbReference type="AlphaFoldDB" id="A0A6S7BQ35"/>
<evidence type="ECO:0000313" key="2">
    <source>
        <dbReference type="Proteomes" id="UP000494115"/>
    </source>
</evidence>